<dbReference type="InterPro" id="IPR035959">
    <property type="entry name" value="RutC-like_sf"/>
</dbReference>
<accession>A0A1B9GVU5</accession>
<dbReference type="STRING" id="1296120.A0A1B9GVU5"/>
<proteinExistence type="predicted"/>
<dbReference type="Pfam" id="PF01042">
    <property type="entry name" value="Ribonuc_L-PSP"/>
    <property type="match status" value="1"/>
</dbReference>
<dbReference type="Gene3D" id="3.30.1330.40">
    <property type="entry name" value="RutC-like"/>
    <property type="match status" value="1"/>
</dbReference>
<dbReference type="OrthoDB" id="309640at2759"/>
<protein>
    <submittedName>
        <fullName evidence="1">Endoribonuclease L-PSP</fullName>
    </submittedName>
</protein>
<reference evidence="2" key="2">
    <citation type="submission" date="2013-12" db="EMBL/GenBank/DDBJ databases">
        <title>Evolution of pathogenesis and genome organization in the Tremellales.</title>
        <authorList>
            <person name="Cuomo C."/>
            <person name="Litvintseva A."/>
            <person name="Heitman J."/>
            <person name="Chen Y."/>
            <person name="Sun S."/>
            <person name="Springer D."/>
            <person name="Dromer F."/>
            <person name="Young S."/>
            <person name="Zeng Q."/>
            <person name="Chapman S."/>
            <person name="Gujja S."/>
            <person name="Saif S."/>
            <person name="Birren B."/>
        </authorList>
    </citation>
    <scope>NUCLEOTIDE SEQUENCE [LARGE SCALE GENOMIC DNA]</scope>
    <source>
        <strain evidence="2">BCC8398</strain>
    </source>
</reference>
<reference evidence="1 2" key="1">
    <citation type="submission" date="2013-07" db="EMBL/GenBank/DDBJ databases">
        <title>The Genome Sequence of Cryptococcus heveanensis BCC8398.</title>
        <authorList>
            <consortium name="The Broad Institute Genome Sequencing Platform"/>
            <person name="Cuomo C."/>
            <person name="Litvintseva A."/>
            <person name="Chen Y."/>
            <person name="Heitman J."/>
            <person name="Sun S."/>
            <person name="Springer D."/>
            <person name="Dromer F."/>
            <person name="Young S.K."/>
            <person name="Zeng Q."/>
            <person name="Gargeya S."/>
            <person name="Fitzgerald M."/>
            <person name="Abouelleil A."/>
            <person name="Alvarado L."/>
            <person name="Berlin A.M."/>
            <person name="Chapman S.B."/>
            <person name="Dewar J."/>
            <person name="Goldberg J."/>
            <person name="Griggs A."/>
            <person name="Gujja S."/>
            <person name="Hansen M."/>
            <person name="Howarth C."/>
            <person name="Imamovic A."/>
            <person name="Larimer J."/>
            <person name="McCowan C."/>
            <person name="Murphy C."/>
            <person name="Pearson M."/>
            <person name="Priest M."/>
            <person name="Roberts A."/>
            <person name="Saif S."/>
            <person name="Shea T."/>
            <person name="Sykes S."/>
            <person name="Wortman J."/>
            <person name="Nusbaum C."/>
            <person name="Birren B."/>
        </authorList>
    </citation>
    <scope>NUCLEOTIDE SEQUENCE [LARGE SCALE GENOMIC DNA]</scope>
    <source>
        <strain evidence="1 2">BCC8398</strain>
    </source>
</reference>
<name>A0A1B9GVU5_9TREE</name>
<gene>
    <name evidence="1" type="ORF">I316_03206</name>
</gene>
<organism evidence="1 2">
    <name type="scientific">Kwoniella heveanensis BCC8398</name>
    <dbReference type="NCBI Taxonomy" id="1296120"/>
    <lineage>
        <taxon>Eukaryota</taxon>
        <taxon>Fungi</taxon>
        <taxon>Dikarya</taxon>
        <taxon>Basidiomycota</taxon>
        <taxon>Agaricomycotina</taxon>
        <taxon>Tremellomycetes</taxon>
        <taxon>Tremellales</taxon>
        <taxon>Cryptococcaceae</taxon>
        <taxon>Kwoniella</taxon>
    </lineage>
</organism>
<sequence length="144" mass="16155">MSELQYFNYKGYGEWAAENTGYAQAVRVGDVLHLSGQGGWKMDSGTPEFVFPIEKQIEQAFENVEAALKAAGGKGWSQVFRVTTYFTVDITPELNAFVARCFKRWMPDHQPLWTLLGVRQLGEKDMHVEVEVQAYSPLASSSAN</sequence>
<dbReference type="EMBL" id="KI669500">
    <property type="protein sequence ID" value="OCF35164.1"/>
    <property type="molecule type" value="Genomic_DNA"/>
</dbReference>
<dbReference type="AlphaFoldDB" id="A0A1B9GVU5"/>
<dbReference type="PANTHER" id="PTHR43857:SF1">
    <property type="entry name" value="YJGH FAMILY PROTEIN"/>
    <property type="match status" value="1"/>
</dbReference>
<dbReference type="PANTHER" id="PTHR43857">
    <property type="entry name" value="BLR7761 PROTEIN"/>
    <property type="match status" value="1"/>
</dbReference>
<dbReference type="SUPFAM" id="SSF55298">
    <property type="entry name" value="YjgF-like"/>
    <property type="match status" value="1"/>
</dbReference>
<keyword evidence="2" id="KW-1185">Reference proteome</keyword>
<dbReference type="InterPro" id="IPR006175">
    <property type="entry name" value="YjgF/YER057c/UK114"/>
</dbReference>
<evidence type="ECO:0000313" key="2">
    <source>
        <dbReference type="Proteomes" id="UP000092666"/>
    </source>
</evidence>
<evidence type="ECO:0000313" key="1">
    <source>
        <dbReference type="EMBL" id="OCF35164.1"/>
    </source>
</evidence>
<dbReference type="Proteomes" id="UP000092666">
    <property type="component" value="Unassembled WGS sequence"/>
</dbReference>